<name>A0AAV9HLW1_9PEZI</name>
<organism evidence="21 22">
    <name type="scientific">Cladorrhinum samala</name>
    <dbReference type="NCBI Taxonomy" id="585594"/>
    <lineage>
        <taxon>Eukaryota</taxon>
        <taxon>Fungi</taxon>
        <taxon>Dikarya</taxon>
        <taxon>Ascomycota</taxon>
        <taxon>Pezizomycotina</taxon>
        <taxon>Sordariomycetes</taxon>
        <taxon>Sordariomycetidae</taxon>
        <taxon>Sordariales</taxon>
        <taxon>Podosporaceae</taxon>
        <taxon>Cladorrhinum</taxon>
    </lineage>
</organism>
<comment type="subcellular location">
    <subcellularLocation>
        <location evidence="2">Cytoplasm</location>
        <location evidence="2">Cytosol</location>
    </subcellularLocation>
    <subcellularLocation>
        <location evidence="1">Nucleus</location>
    </subcellularLocation>
</comment>
<dbReference type="InterPro" id="IPR029063">
    <property type="entry name" value="SAM-dependent_MTases_sf"/>
</dbReference>
<keyword evidence="4" id="KW-0963">Cytoplasm</keyword>
<dbReference type="PANTHER" id="PTHR11006:SF116">
    <property type="entry name" value="PROTEIN METHYLTRANSFERASE"/>
    <property type="match status" value="1"/>
</dbReference>
<feature type="domain" description="Protein arginine N-methyltransferase" evidence="20">
    <location>
        <begin position="374"/>
        <end position="557"/>
    </location>
</feature>
<dbReference type="Gene3D" id="2.70.160.11">
    <property type="entry name" value="Hnrnp arginine n-methyltransferase1"/>
    <property type="match status" value="1"/>
</dbReference>
<dbReference type="Proteomes" id="UP001321749">
    <property type="component" value="Unassembled WGS sequence"/>
</dbReference>
<dbReference type="PANTHER" id="PTHR11006">
    <property type="entry name" value="PROTEIN ARGININE N-METHYLTRANSFERASE"/>
    <property type="match status" value="1"/>
</dbReference>
<evidence type="ECO:0000256" key="16">
    <source>
        <dbReference type="SAM" id="Coils"/>
    </source>
</evidence>
<keyword evidence="10" id="KW-0863">Zinc-finger</keyword>
<dbReference type="GO" id="GO:0032259">
    <property type="term" value="P:methylation"/>
    <property type="evidence" value="ECO:0007669"/>
    <property type="project" value="UniProtKB-KW"/>
</dbReference>
<dbReference type="InterPro" id="IPR049482">
    <property type="entry name" value="ANM3-like_C2H2_Zf"/>
</dbReference>
<evidence type="ECO:0000259" key="18">
    <source>
        <dbReference type="Pfam" id="PF13649"/>
    </source>
</evidence>
<dbReference type="InterPro" id="IPR036236">
    <property type="entry name" value="Znf_C2H2_sf"/>
</dbReference>
<dbReference type="SUPFAM" id="SSF57667">
    <property type="entry name" value="beta-beta-alpha zinc fingers"/>
    <property type="match status" value="1"/>
</dbReference>
<dbReference type="EC" id="2.1.1.319" evidence="3"/>
<feature type="region of interest" description="Disordered" evidence="17">
    <location>
        <begin position="196"/>
        <end position="224"/>
    </location>
</feature>
<keyword evidence="16" id="KW-0175">Coiled coil</keyword>
<keyword evidence="7 15" id="KW-0808">Transferase</keyword>
<evidence type="ECO:0000256" key="10">
    <source>
        <dbReference type="ARBA" id="ARBA00022771"/>
    </source>
</evidence>
<dbReference type="CDD" id="cd02440">
    <property type="entry name" value="AdoMet_MTases"/>
    <property type="match status" value="1"/>
</dbReference>
<evidence type="ECO:0000256" key="3">
    <source>
        <dbReference type="ARBA" id="ARBA00011925"/>
    </source>
</evidence>
<reference evidence="21" key="2">
    <citation type="submission" date="2023-06" db="EMBL/GenBank/DDBJ databases">
        <authorList>
            <consortium name="Lawrence Berkeley National Laboratory"/>
            <person name="Mondo S.J."/>
            <person name="Hensen N."/>
            <person name="Bonometti L."/>
            <person name="Westerberg I."/>
            <person name="Brannstrom I.O."/>
            <person name="Guillou S."/>
            <person name="Cros-Aarteil S."/>
            <person name="Calhoun S."/>
            <person name="Haridas S."/>
            <person name="Kuo A."/>
            <person name="Pangilinan J."/>
            <person name="Riley R."/>
            <person name="Labutti K."/>
            <person name="Andreopoulos B."/>
            <person name="Lipzen A."/>
            <person name="Chen C."/>
            <person name="Yanf M."/>
            <person name="Daum C."/>
            <person name="Ng V."/>
            <person name="Clum A."/>
            <person name="Steindorff A."/>
            <person name="Ohm R."/>
            <person name="Martin F."/>
            <person name="Silar P."/>
            <person name="Natvig D."/>
            <person name="Lalanne C."/>
            <person name="Gautier V."/>
            <person name="Ament-Velasquez S.L."/>
            <person name="Kruys A."/>
            <person name="Hutchinson M.I."/>
            <person name="Powell A.J."/>
            <person name="Barry K."/>
            <person name="Miller A.N."/>
            <person name="Grigoriev I.V."/>
            <person name="Debuchy R."/>
            <person name="Gladieux P."/>
            <person name="Thoren M.H."/>
            <person name="Johannesson H."/>
        </authorList>
    </citation>
    <scope>NUCLEOTIDE SEQUENCE</scope>
    <source>
        <strain evidence="21">PSN324</strain>
    </source>
</reference>
<dbReference type="GO" id="GO:0035242">
    <property type="term" value="F:protein-arginine omega-N asymmetric methyltransferase activity"/>
    <property type="evidence" value="ECO:0007669"/>
    <property type="project" value="UniProtKB-EC"/>
</dbReference>
<evidence type="ECO:0000259" key="20">
    <source>
        <dbReference type="Pfam" id="PF22528"/>
    </source>
</evidence>
<proteinExistence type="predicted"/>
<evidence type="ECO:0000256" key="4">
    <source>
        <dbReference type="ARBA" id="ARBA00022490"/>
    </source>
</evidence>
<dbReference type="InterPro" id="IPR055135">
    <property type="entry name" value="PRMT_dom"/>
</dbReference>
<evidence type="ECO:0000313" key="21">
    <source>
        <dbReference type="EMBL" id="KAK4461779.1"/>
    </source>
</evidence>
<sequence length="569" mass="63909">MVEAYPPSESSASSSNNSENGRDDAWLQADQDDGDDFGEQETVQVISLLDDKVFDDAVAMIKYCKDKYRFDFLAIRDNLGLDFYGQVKLINYVRQNVHEGREVKGESITAKDLEDDGLLKPVLEDDALILCLDELPAPGAQEKKDGKAVAGADGEAPAVDQLLQKNAQLQEELERLAQQFNNYRLAVQKTLDERWGEDDTKAAESSKAKGAVSGDEGEEGKKKGPEEATWYFESYAHNDIHETMLKDTIRTEAYRDFIYNNKNLFAGKTVLDIGCGTGILSMFCAKAGAARVLAVDNSNILDKARENIFNNGLDGVITCIKGKIEEVTLPVDKVDIIVSEWMGYCLLYEAMLPSVLFARDRYLKPDGLLVPSHTSMWIAPVSDEEYVTENMSFWRDVYGFDMKAMQEGTYTNARIEHMPTDAVCGTGTGFRMLDLHTCTPEDLVFTEKWQTTLSDKVESLDGFLVWFDTFFAEDRNEKIDASLTWKEWADAGRERVAFTTGPFFKQTHWKQGLLLVDKSKAKDIKVTPGQKLSGEIQYAIPEGHHRGLNIKVTWGAEGEEKQSQMWLCH</sequence>
<dbReference type="InterPro" id="IPR041698">
    <property type="entry name" value="Methyltransf_25"/>
</dbReference>
<feature type="region of interest" description="Disordered" evidence="17">
    <location>
        <begin position="1"/>
        <end position="34"/>
    </location>
</feature>
<evidence type="ECO:0000256" key="14">
    <source>
        <dbReference type="ARBA" id="ARBA00049303"/>
    </source>
</evidence>
<dbReference type="GO" id="GO:0008270">
    <property type="term" value="F:zinc ion binding"/>
    <property type="evidence" value="ECO:0007669"/>
    <property type="project" value="UniProtKB-KW"/>
</dbReference>
<keyword evidence="8 15" id="KW-0949">S-adenosyl-L-methionine</keyword>
<dbReference type="EMBL" id="MU864984">
    <property type="protein sequence ID" value="KAK4461779.1"/>
    <property type="molecule type" value="Genomic_DNA"/>
</dbReference>
<comment type="catalytic activity">
    <reaction evidence="13">
        <text>L-arginyl-[protein] + 2 S-adenosyl-L-methionine = N(omega),N(omega)-dimethyl-L-arginyl-[protein] + 2 S-adenosyl-L-homocysteine + 2 H(+)</text>
        <dbReference type="Rhea" id="RHEA:48096"/>
        <dbReference type="Rhea" id="RHEA-COMP:10532"/>
        <dbReference type="Rhea" id="RHEA-COMP:11991"/>
        <dbReference type="ChEBI" id="CHEBI:15378"/>
        <dbReference type="ChEBI" id="CHEBI:29965"/>
        <dbReference type="ChEBI" id="CHEBI:57856"/>
        <dbReference type="ChEBI" id="CHEBI:59789"/>
        <dbReference type="ChEBI" id="CHEBI:61897"/>
        <dbReference type="EC" id="2.1.1.319"/>
    </reaction>
    <physiologicalReaction direction="left-to-right" evidence="13">
        <dbReference type="Rhea" id="RHEA:48097"/>
    </physiologicalReaction>
</comment>
<evidence type="ECO:0000256" key="2">
    <source>
        <dbReference type="ARBA" id="ARBA00004514"/>
    </source>
</evidence>
<keyword evidence="22" id="KW-1185">Reference proteome</keyword>
<dbReference type="FunFam" id="3.40.50.150:FF:000034">
    <property type="entry name" value="Protein arginine N-methyltransferase 3"/>
    <property type="match status" value="1"/>
</dbReference>
<feature type="domain" description="Methyltransferase" evidence="18">
    <location>
        <begin position="270"/>
        <end position="367"/>
    </location>
</feature>
<keyword evidence="5" id="KW-0597">Phosphoprotein</keyword>
<dbReference type="SUPFAM" id="SSF53335">
    <property type="entry name" value="S-adenosyl-L-methionine-dependent methyltransferases"/>
    <property type="match status" value="1"/>
</dbReference>
<reference evidence="21" key="1">
    <citation type="journal article" date="2023" name="Mol. Phylogenet. Evol.">
        <title>Genome-scale phylogeny and comparative genomics of the fungal order Sordariales.</title>
        <authorList>
            <person name="Hensen N."/>
            <person name="Bonometti L."/>
            <person name="Westerberg I."/>
            <person name="Brannstrom I.O."/>
            <person name="Guillou S."/>
            <person name="Cros-Aarteil S."/>
            <person name="Calhoun S."/>
            <person name="Haridas S."/>
            <person name="Kuo A."/>
            <person name="Mondo S."/>
            <person name="Pangilinan J."/>
            <person name="Riley R."/>
            <person name="LaButti K."/>
            <person name="Andreopoulos B."/>
            <person name="Lipzen A."/>
            <person name="Chen C."/>
            <person name="Yan M."/>
            <person name="Daum C."/>
            <person name="Ng V."/>
            <person name="Clum A."/>
            <person name="Steindorff A."/>
            <person name="Ohm R.A."/>
            <person name="Martin F."/>
            <person name="Silar P."/>
            <person name="Natvig D.O."/>
            <person name="Lalanne C."/>
            <person name="Gautier V."/>
            <person name="Ament-Velasquez S.L."/>
            <person name="Kruys A."/>
            <person name="Hutchinson M.I."/>
            <person name="Powell A.J."/>
            <person name="Barry K."/>
            <person name="Miller A.N."/>
            <person name="Grigoriev I.V."/>
            <person name="Debuchy R."/>
            <person name="Gladieux P."/>
            <person name="Hiltunen Thoren M."/>
            <person name="Johannesson H."/>
        </authorList>
    </citation>
    <scope>NUCLEOTIDE SEQUENCE</scope>
    <source>
        <strain evidence="21">PSN324</strain>
    </source>
</reference>
<keyword evidence="6 15" id="KW-0489">Methyltransferase</keyword>
<evidence type="ECO:0000256" key="1">
    <source>
        <dbReference type="ARBA" id="ARBA00004123"/>
    </source>
</evidence>
<comment type="caution">
    <text evidence="21">The sequence shown here is derived from an EMBL/GenBank/DDBJ whole genome shotgun (WGS) entry which is preliminary data.</text>
</comment>
<dbReference type="GO" id="GO:0042054">
    <property type="term" value="F:histone methyltransferase activity"/>
    <property type="evidence" value="ECO:0007669"/>
    <property type="project" value="TreeGrafter"/>
</dbReference>
<protein>
    <recommendedName>
        <fullName evidence="3">type I protein arginine methyltransferase</fullName>
        <ecNumber evidence="3">2.1.1.319</ecNumber>
    </recommendedName>
</protein>
<keyword evidence="11" id="KW-0862">Zinc</keyword>
<dbReference type="Pfam" id="PF22528">
    <property type="entry name" value="PRMT_C"/>
    <property type="match status" value="1"/>
</dbReference>
<evidence type="ECO:0000256" key="8">
    <source>
        <dbReference type="ARBA" id="ARBA00022691"/>
    </source>
</evidence>
<dbReference type="PROSITE" id="PS51678">
    <property type="entry name" value="SAM_MT_PRMT"/>
    <property type="match status" value="1"/>
</dbReference>
<dbReference type="GO" id="GO:0005634">
    <property type="term" value="C:nucleus"/>
    <property type="evidence" value="ECO:0007669"/>
    <property type="project" value="UniProtKB-SubCell"/>
</dbReference>
<dbReference type="FunFam" id="2.70.160.11:FF:000016">
    <property type="entry name" value="Protein arginine methyltransferase RmtB"/>
    <property type="match status" value="1"/>
</dbReference>
<keyword evidence="9" id="KW-0479">Metal-binding</keyword>
<evidence type="ECO:0000256" key="11">
    <source>
        <dbReference type="ARBA" id="ARBA00022833"/>
    </source>
</evidence>
<dbReference type="Pfam" id="PF13649">
    <property type="entry name" value="Methyltransf_25"/>
    <property type="match status" value="1"/>
</dbReference>
<evidence type="ECO:0000259" key="19">
    <source>
        <dbReference type="Pfam" id="PF21137"/>
    </source>
</evidence>
<dbReference type="Gene3D" id="3.40.50.150">
    <property type="entry name" value="Vaccinia Virus protein VP39"/>
    <property type="match status" value="1"/>
</dbReference>
<dbReference type="AlphaFoldDB" id="A0AAV9HLW1"/>
<dbReference type="GO" id="GO:0005829">
    <property type="term" value="C:cytosol"/>
    <property type="evidence" value="ECO:0007669"/>
    <property type="project" value="UniProtKB-SubCell"/>
</dbReference>
<feature type="compositionally biased region" description="Low complexity" evidence="17">
    <location>
        <begin position="8"/>
        <end position="19"/>
    </location>
</feature>
<gene>
    <name evidence="21" type="ORF">QBC42DRAFT_202876</name>
</gene>
<evidence type="ECO:0000256" key="12">
    <source>
        <dbReference type="ARBA" id="ARBA00023242"/>
    </source>
</evidence>
<evidence type="ECO:0000256" key="9">
    <source>
        <dbReference type="ARBA" id="ARBA00022723"/>
    </source>
</evidence>
<evidence type="ECO:0000313" key="22">
    <source>
        <dbReference type="Proteomes" id="UP001321749"/>
    </source>
</evidence>
<evidence type="ECO:0000256" key="17">
    <source>
        <dbReference type="SAM" id="MobiDB-lite"/>
    </source>
</evidence>
<feature type="compositionally biased region" description="Basic and acidic residues" evidence="17">
    <location>
        <begin position="196"/>
        <end position="207"/>
    </location>
</feature>
<dbReference type="Pfam" id="PF21137">
    <property type="entry name" value="ANM3_C2H2_Zf"/>
    <property type="match status" value="1"/>
</dbReference>
<evidence type="ECO:0000256" key="15">
    <source>
        <dbReference type="PROSITE-ProRule" id="PRU01015"/>
    </source>
</evidence>
<feature type="coiled-coil region" evidence="16">
    <location>
        <begin position="159"/>
        <end position="193"/>
    </location>
</feature>
<evidence type="ECO:0000256" key="13">
    <source>
        <dbReference type="ARBA" id="ARBA00047384"/>
    </source>
</evidence>
<evidence type="ECO:0000256" key="5">
    <source>
        <dbReference type="ARBA" id="ARBA00022553"/>
    </source>
</evidence>
<accession>A0AAV9HLW1</accession>
<dbReference type="InterPro" id="IPR025799">
    <property type="entry name" value="Arg_MeTrfase"/>
</dbReference>
<evidence type="ECO:0000256" key="7">
    <source>
        <dbReference type="ARBA" id="ARBA00022679"/>
    </source>
</evidence>
<feature type="domain" description="Protein arginine N-methyltransferase 3-like C2H2 zinc finger" evidence="19">
    <location>
        <begin position="77"/>
        <end position="121"/>
    </location>
</feature>
<comment type="catalytic activity">
    <reaction evidence="14">
        <text>L-arginyl-[protein] + S-adenosyl-L-methionine = N(omega)-methyl-L-arginyl-[protein] + S-adenosyl-L-homocysteine + H(+)</text>
        <dbReference type="Rhea" id="RHEA:48100"/>
        <dbReference type="Rhea" id="RHEA-COMP:10532"/>
        <dbReference type="Rhea" id="RHEA-COMP:11990"/>
        <dbReference type="ChEBI" id="CHEBI:15378"/>
        <dbReference type="ChEBI" id="CHEBI:29965"/>
        <dbReference type="ChEBI" id="CHEBI:57856"/>
        <dbReference type="ChEBI" id="CHEBI:59789"/>
        <dbReference type="ChEBI" id="CHEBI:65280"/>
    </reaction>
    <physiologicalReaction direction="left-to-right" evidence="14">
        <dbReference type="Rhea" id="RHEA:48101"/>
    </physiologicalReaction>
</comment>
<evidence type="ECO:0000256" key="6">
    <source>
        <dbReference type="ARBA" id="ARBA00022603"/>
    </source>
</evidence>
<keyword evidence="12" id="KW-0539">Nucleus</keyword>